<dbReference type="RefSeq" id="WP_395131550.1">
    <property type="nucleotide sequence ID" value="NZ_JBIMPM010000069.1"/>
</dbReference>
<sequence>MKKLPNWLDVEQAAFILARKFPDLVRCKDYWVSHPVDKRTLEQTKTAWVPVWEPTAIPQPTPADLLAWWPEFEAEFALTKAPEDVRRQRGELLAQADRLIQRAMDDRKVALEAALRDYRGKLRAVPDQDGFPFDVQWPELPAE</sequence>
<keyword evidence="4" id="KW-1185">Reference proteome</keyword>
<feature type="domain" description="Phage tail assembly chaperone-like" evidence="2">
    <location>
        <begin position="83"/>
        <end position="142"/>
    </location>
</feature>
<evidence type="ECO:0000259" key="2">
    <source>
        <dbReference type="Pfam" id="PF16778"/>
    </source>
</evidence>
<reference evidence="3 4" key="1">
    <citation type="submission" date="2024-10" db="EMBL/GenBank/DDBJ databases">
        <title>Burkholderia semiarida in Mexico.</title>
        <authorList>
            <person name="Estrada P."/>
        </authorList>
    </citation>
    <scope>NUCLEOTIDE SEQUENCE [LARGE SCALE GENOMIC DNA]</scope>
    <source>
        <strain evidence="3 4">CLM7-1</strain>
    </source>
</reference>
<evidence type="ECO:0000259" key="1">
    <source>
        <dbReference type="Pfam" id="PF09636"/>
    </source>
</evidence>
<dbReference type="Pfam" id="PF16778">
    <property type="entry name" value="Phage_tail_APC"/>
    <property type="match status" value="1"/>
</dbReference>
<feature type="domain" description="Bacteriophage SP-beta YorD" evidence="1">
    <location>
        <begin position="14"/>
        <end position="75"/>
    </location>
</feature>
<proteinExistence type="predicted"/>
<dbReference type="InterPro" id="IPR019094">
    <property type="entry name" value="Phage_SP-beta_YorD"/>
</dbReference>
<protein>
    <submittedName>
        <fullName evidence="3">Phage tail assembly chaperone</fullName>
    </submittedName>
</protein>
<comment type="caution">
    <text evidence="3">The sequence shown here is derived from an EMBL/GenBank/DDBJ whole genome shotgun (WGS) entry which is preliminary data.</text>
</comment>
<dbReference type="Pfam" id="PF09636">
    <property type="entry name" value="XkdW"/>
    <property type="match status" value="1"/>
</dbReference>
<evidence type="ECO:0000313" key="4">
    <source>
        <dbReference type="Proteomes" id="UP001609186"/>
    </source>
</evidence>
<dbReference type="EMBL" id="JBIMPM010000069">
    <property type="protein sequence ID" value="MFH5255768.1"/>
    <property type="molecule type" value="Genomic_DNA"/>
</dbReference>
<dbReference type="Proteomes" id="UP001609186">
    <property type="component" value="Unassembled WGS sequence"/>
</dbReference>
<organism evidence="3 4">
    <name type="scientific">Burkholderia semiarida</name>
    <dbReference type="NCBI Taxonomy" id="2843303"/>
    <lineage>
        <taxon>Bacteria</taxon>
        <taxon>Pseudomonadati</taxon>
        <taxon>Pseudomonadota</taxon>
        <taxon>Betaproteobacteria</taxon>
        <taxon>Burkholderiales</taxon>
        <taxon>Burkholderiaceae</taxon>
        <taxon>Burkholderia</taxon>
        <taxon>Burkholderia cepacia complex</taxon>
    </lineage>
</organism>
<dbReference type="InterPro" id="IPR031893">
    <property type="entry name" value="Phage_tail_APC"/>
</dbReference>
<gene>
    <name evidence="3" type="ORF">ACGTRS_31500</name>
</gene>
<accession>A0ABW7LGY3</accession>
<name>A0ABW7LGY3_9BURK</name>
<evidence type="ECO:0000313" key="3">
    <source>
        <dbReference type="EMBL" id="MFH5255768.1"/>
    </source>
</evidence>